<evidence type="ECO:0000313" key="4">
    <source>
        <dbReference type="EMBL" id="OGC61219.1"/>
    </source>
</evidence>
<dbReference type="InterPro" id="IPR003500">
    <property type="entry name" value="RpiB_LacA_LacB"/>
</dbReference>
<dbReference type="InterPro" id="IPR004785">
    <property type="entry name" value="RpiB"/>
</dbReference>
<comment type="similarity">
    <text evidence="1">Belongs to the LacAB/RpiB family.</text>
</comment>
<protein>
    <submittedName>
        <fullName evidence="4">Ribose 5-phosphate isomerase B</fullName>
    </submittedName>
</protein>
<accession>A0A1F4VVL4</accession>
<keyword evidence="2 4" id="KW-0413">Isomerase</keyword>
<dbReference type="STRING" id="1802628.A2890_03060"/>
<sequence>MVIYLGADHAGFELKEKVKEYLKQKGLEVEDLGAHALNKNDDYPDYGAAVAKKVTTDPERSRGILFCGSAEGICIAANKIKGIRAVAVWTTVSAKLSREHNDANVLCLSGGQTLTPIPGTSFEDAKEIIDTWLSTPFSGEERHLRRIEKISNLESHNS</sequence>
<proteinExistence type="inferred from homology"/>
<dbReference type="GO" id="GO:0004751">
    <property type="term" value="F:ribose-5-phosphate isomerase activity"/>
    <property type="evidence" value="ECO:0007669"/>
    <property type="project" value="TreeGrafter"/>
</dbReference>
<feature type="active site" description="Proton donor" evidence="3">
    <location>
        <position position="100"/>
    </location>
</feature>
<evidence type="ECO:0000256" key="1">
    <source>
        <dbReference type="ARBA" id="ARBA00008754"/>
    </source>
</evidence>
<dbReference type="AlphaFoldDB" id="A0A1F4VVL4"/>
<evidence type="ECO:0000313" key="5">
    <source>
        <dbReference type="Proteomes" id="UP000176967"/>
    </source>
</evidence>
<dbReference type="GO" id="GO:0019316">
    <property type="term" value="P:D-allose catabolic process"/>
    <property type="evidence" value="ECO:0007669"/>
    <property type="project" value="TreeGrafter"/>
</dbReference>
<dbReference type="Pfam" id="PF02502">
    <property type="entry name" value="LacAB_rpiB"/>
    <property type="match status" value="1"/>
</dbReference>
<dbReference type="SUPFAM" id="SSF89623">
    <property type="entry name" value="Ribose/Galactose isomerase RpiB/AlsB"/>
    <property type="match status" value="1"/>
</dbReference>
<evidence type="ECO:0000256" key="2">
    <source>
        <dbReference type="ARBA" id="ARBA00023235"/>
    </source>
</evidence>
<dbReference type="PANTHER" id="PTHR30345">
    <property type="entry name" value="RIBOSE-5-PHOSPHATE ISOMERASE B"/>
    <property type="match status" value="1"/>
</dbReference>
<dbReference type="NCBIfam" id="TIGR00689">
    <property type="entry name" value="rpiB_lacA_lacB"/>
    <property type="match status" value="1"/>
</dbReference>
<dbReference type="PANTHER" id="PTHR30345:SF0">
    <property type="entry name" value="DNA DAMAGE-REPAIR_TOLERATION PROTEIN DRT102"/>
    <property type="match status" value="1"/>
</dbReference>
<dbReference type="GO" id="GO:0009052">
    <property type="term" value="P:pentose-phosphate shunt, non-oxidative branch"/>
    <property type="evidence" value="ECO:0007669"/>
    <property type="project" value="TreeGrafter"/>
</dbReference>
<dbReference type="InterPro" id="IPR036569">
    <property type="entry name" value="RpiB_LacA_LacB_sf"/>
</dbReference>
<gene>
    <name evidence="4" type="ORF">A2890_03060</name>
</gene>
<organism evidence="4 5">
    <name type="scientific">candidate division WWE3 bacterium RIFCSPLOWO2_01_FULL_53_14</name>
    <dbReference type="NCBI Taxonomy" id="1802628"/>
    <lineage>
        <taxon>Bacteria</taxon>
        <taxon>Katanobacteria</taxon>
    </lineage>
</organism>
<dbReference type="NCBIfam" id="NF004051">
    <property type="entry name" value="PRK05571.1"/>
    <property type="match status" value="1"/>
</dbReference>
<dbReference type="PIRSF" id="PIRSF005384">
    <property type="entry name" value="RpiB_LacA_B"/>
    <property type="match status" value="1"/>
</dbReference>
<dbReference type="Proteomes" id="UP000176967">
    <property type="component" value="Unassembled WGS sequence"/>
</dbReference>
<comment type="caution">
    <text evidence="4">The sequence shown here is derived from an EMBL/GenBank/DDBJ whole genome shotgun (WGS) entry which is preliminary data.</text>
</comment>
<dbReference type="EMBL" id="MEVL01000018">
    <property type="protein sequence ID" value="OGC61219.1"/>
    <property type="molecule type" value="Genomic_DNA"/>
</dbReference>
<feature type="active site" description="Proton acceptor" evidence="3">
    <location>
        <position position="67"/>
    </location>
</feature>
<evidence type="ECO:0000256" key="3">
    <source>
        <dbReference type="PIRSR" id="PIRSR005384-1"/>
    </source>
</evidence>
<dbReference type="NCBIfam" id="TIGR01120">
    <property type="entry name" value="rpiB"/>
    <property type="match status" value="1"/>
</dbReference>
<dbReference type="Gene3D" id="3.40.1400.10">
    <property type="entry name" value="Sugar-phosphate isomerase, RpiB/LacA/LacB"/>
    <property type="match status" value="1"/>
</dbReference>
<name>A0A1F4VVL4_UNCKA</name>
<reference evidence="4 5" key="1">
    <citation type="journal article" date="2016" name="Nat. Commun.">
        <title>Thousands of microbial genomes shed light on interconnected biogeochemical processes in an aquifer system.</title>
        <authorList>
            <person name="Anantharaman K."/>
            <person name="Brown C.T."/>
            <person name="Hug L.A."/>
            <person name="Sharon I."/>
            <person name="Castelle C.J."/>
            <person name="Probst A.J."/>
            <person name="Thomas B.C."/>
            <person name="Singh A."/>
            <person name="Wilkins M.J."/>
            <person name="Karaoz U."/>
            <person name="Brodie E.L."/>
            <person name="Williams K.H."/>
            <person name="Hubbard S.S."/>
            <person name="Banfield J.F."/>
        </authorList>
    </citation>
    <scope>NUCLEOTIDE SEQUENCE [LARGE SCALE GENOMIC DNA]</scope>
</reference>